<evidence type="ECO:0000256" key="5">
    <source>
        <dbReference type="ARBA" id="ARBA00011558"/>
    </source>
</evidence>
<feature type="transmembrane region" description="Helical" evidence="16">
    <location>
        <begin position="75"/>
        <end position="96"/>
    </location>
</feature>
<dbReference type="GO" id="GO:0016020">
    <property type="term" value="C:membrane"/>
    <property type="evidence" value="ECO:0007669"/>
    <property type="project" value="UniProtKB-SubCell"/>
</dbReference>
<protein>
    <recommendedName>
        <fullName evidence="6">Succinate dehydrogenase hydrophobic membrane anchor subunit</fullName>
    </recommendedName>
</protein>
<dbReference type="CDD" id="cd03495">
    <property type="entry name" value="SQR_TypeC_SdhD_like"/>
    <property type="match status" value="1"/>
</dbReference>
<reference evidence="17" key="1">
    <citation type="submission" date="2021-10" db="EMBL/GenBank/DDBJ databases">
        <title>Roseicella aerolatum sp. nov., isolated from aerosols of e-waste dismantling site.</title>
        <authorList>
            <person name="Qin T."/>
        </authorList>
    </citation>
    <scope>NUCLEOTIDE SEQUENCE</scope>
    <source>
        <strain evidence="17">GB24</strain>
    </source>
</reference>
<comment type="subunit">
    <text evidence="5">Part of an enzyme complex containing four subunits: a flavoprotein, an iron-sulfur protein, plus two membrane-anchoring proteins, SdhC and SdhD.</text>
</comment>
<dbReference type="GO" id="GO:0006099">
    <property type="term" value="P:tricarboxylic acid cycle"/>
    <property type="evidence" value="ECO:0007669"/>
    <property type="project" value="UniProtKB-KW"/>
</dbReference>
<dbReference type="InterPro" id="IPR000701">
    <property type="entry name" value="SuccDH_FuR_B_TM-su"/>
</dbReference>
<dbReference type="Proteomes" id="UP001139311">
    <property type="component" value="Unassembled WGS sequence"/>
</dbReference>
<organism evidence="17 18">
    <name type="scientific">Roseicella aerolata</name>
    <dbReference type="NCBI Taxonomy" id="2883479"/>
    <lineage>
        <taxon>Bacteria</taxon>
        <taxon>Pseudomonadati</taxon>
        <taxon>Pseudomonadota</taxon>
        <taxon>Alphaproteobacteria</taxon>
        <taxon>Acetobacterales</taxon>
        <taxon>Roseomonadaceae</taxon>
        <taxon>Roseicella</taxon>
    </lineage>
</organism>
<dbReference type="GO" id="GO:0046872">
    <property type="term" value="F:metal ion binding"/>
    <property type="evidence" value="ECO:0007669"/>
    <property type="project" value="UniProtKB-KW"/>
</dbReference>
<keyword evidence="10 16" id="KW-0812">Transmembrane</keyword>
<keyword evidence="12" id="KW-0249">Electron transport</keyword>
<evidence type="ECO:0000256" key="10">
    <source>
        <dbReference type="ARBA" id="ARBA00022692"/>
    </source>
</evidence>
<dbReference type="InterPro" id="IPR034804">
    <property type="entry name" value="SQR/QFR_C/D"/>
</dbReference>
<dbReference type="SUPFAM" id="SSF81343">
    <property type="entry name" value="Fumarate reductase respiratory complex transmembrane subunits"/>
    <property type="match status" value="1"/>
</dbReference>
<dbReference type="RefSeq" id="WP_226608089.1">
    <property type="nucleotide sequence ID" value="NZ_JAJAQI010000013.1"/>
</dbReference>
<evidence type="ECO:0000313" key="17">
    <source>
        <dbReference type="EMBL" id="MCB4822181.1"/>
    </source>
</evidence>
<keyword evidence="13 16" id="KW-1133">Transmembrane helix</keyword>
<dbReference type="NCBIfam" id="TIGR02968">
    <property type="entry name" value="succ_dehyd_anc"/>
    <property type="match status" value="1"/>
</dbReference>
<accession>A0A9X1IDD5</accession>
<evidence type="ECO:0000256" key="1">
    <source>
        <dbReference type="ARBA" id="ARBA00001971"/>
    </source>
</evidence>
<feature type="transmembrane region" description="Helical" evidence="16">
    <location>
        <begin position="41"/>
        <end position="63"/>
    </location>
</feature>
<keyword evidence="8" id="KW-0816">Tricarboxylic acid cycle</keyword>
<evidence type="ECO:0000256" key="15">
    <source>
        <dbReference type="ARBA" id="ARBA00023136"/>
    </source>
</evidence>
<keyword evidence="18" id="KW-1185">Reference proteome</keyword>
<evidence type="ECO:0000313" key="18">
    <source>
        <dbReference type="Proteomes" id="UP001139311"/>
    </source>
</evidence>
<evidence type="ECO:0000256" key="14">
    <source>
        <dbReference type="ARBA" id="ARBA00023004"/>
    </source>
</evidence>
<evidence type="ECO:0000256" key="9">
    <source>
        <dbReference type="ARBA" id="ARBA00022617"/>
    </source>
</evidence>
<name>A0A9X1IDD5_9PROT</name>
<gene>
    <name evidence="17" type="primary">sdhD</name>
    <name evidence="17" type="ORF">LHA35_10590</name>
</gene>
<evidence type="ECO:0000256" key="13">
    <source>
        <dbReference type="ARBA" id="ARBA00022989"/>
    </source>
</evidence>
<keyword evidence="14" id="KW-0408">Iron</keyword>
<comment type="caution">
    <text evidence="17">The sequence shown here is derived from an EMBL/GenBank/DDBJ whole genome shotgun (WGS) entry which is preliminary data.</text>
</comment>
<comment type="function">
    <text evidence="2">Membrane-anchoring subunit of succinate dehydrogenase (SDH).</text>
</comment>
<feature type="transmembrane region" description="Helical" evidence="16">
    <location>
        <begin position="108"/>
        <end position="133"/>
    </location>
</feature>
<comment type="pathway">
    <text evidence="4">Carbohydrate metabolism; tricarboxylic acid cycle.</text>
</comment>
<keyword evidence="7" id="KW-0813">Transport</keyword>
<evidence type="ECO:0000256" key="4">
    <source>
        <dbReference type="ARBA" id="ARBA00005163"/>
    </source>
</evidence>
<dbReference type="GO" id="GO:0020037">
    <property type="term" value="F:heme binding"/>
    <property type="evidence" value="ECO:0007669"/>
    <property type="project" value="InterPro"/>
</dbReference>
<dbReference type="InterPro" id="IPR014312">
    <property type="entry name" value="Succ_DH_anchor"/>
</dbReference>
<dbReference type="Gene3D" id="1.20.1300.10">
    <property type="entry name" value="Fumarate reductase/succinate dehydrogenase, transmembrane subunit"/>
    <property type="match status" value="1"/>
</dbReference>
<keyword evidence="9" id="KW-0349">Heme</keyword>
<sequence>MAGNDYARNTTLRSPLGRVRGLGSAKGGTHHWWMQRVSSAALLPLTLWFALSAASLAGAPYEVTRDWIGHPLNAVLLLAAIGLAFQHTASGLQVIIEDYANQEWVKVGAILATKAICWLLAIASALAVLRIAVLRVAV</sequence>
<keyword evidence="15 16" id="KW-0472">Membrane</keyword>
<dbReference type="AlphaFoldDB" id="A0A9X1IDD5"/>
<comment type="cofactor">
    <cofactor evidence="1">
        <name>heme</name>
        <dbReference type="ChEBI" id="CHEBI:30413"/>
    </cofactor>
</comment>
<evidence type="ECO:0000256" key="3">
    <source>
        <dbReference type="ARBA" id="ARBA00004141"/>
    </source>
</evidence>
<comment type="subcellular location">
    <subcellularLocation>
        <location evidence="3">Membrane</location>
        <topology evidence="3">Multi-pass membrane protein</topology>
    </subcellularLocation>
</comment>
<dbReference type="Pfam" id="PF01127">
    <property type="entry name" value="Sdh_cyt"/>
    <property type="match status" value="1"/>
</dbReference>
<evidence type="ECO:0000256" key="7">
    <source>
        <dbReference type="ARBA" id="ARBA00022448"/>
    </source>
</evidence>
<evidence type="ECO:0000256" key="8">
    <source>
        <dbReference type="ARBA" id="ARBA00022532"/>
    </source>
</evidence>
<evidence type="ECO:0000256" key="2">
    <source>
        <dbReference type="ARBA" id="ARBA00004050"/>
    </source>
</evidence>
<evidence type="ECO:0000256" key="6">
    <source>
        <dbReference type="ARBA" id="ARBA00019425"/>
    </source>
</evidence>
<evidence type="ECO:0000256" key="12">
    <source>
        <dbReference type="ARBA" id="ARBA00022982"/>
    </source>
</evidence>
<evidence type="ECO:0000256" key="16">
    <source>
        <dbReference type="SAM" id="Phobius"/>
    </source>
</evidence>
<proteinExistence type="predicted"/>
<keyword evidence="11" id="KW-0479">Metal-binding</keyword>
<evidence type="ECO:0000256" key="11">
    <source>
        <dbReference type="ARBA" id="ARBA00022723"/>
    </source>
</evidence>
<dbReference type="EMBL" id="JAJAQI010000013">
    <property type="protein sequence ID" value="MCB4822181.1"/>
    <property type="molecule type" value="Genomic_DNA"/>
</dbReference>